<proteinExistence type="inferred from homology"/>
<dbReference type="RefSeq" id="WP_160149692.1">
    <property type="nucleotide sequence ID" value="NZ_JASZZN010000025.1"/>
</dbReference>
<evidence type="ECO:0000256" key="2">
    <source>
        <dbReference type="ARBA" id="ARBA00022475"/>
    </source>
</evidence>
<feature type="transmembrane region" description="Helical" evidence="7">
    <location>
        <begin position="16"/>
        <end position="36"/>
    </location>
</feature>
<feature type="transmembrane region" description="Helical" evidence="7">
    <location>
        <begin position="214"/>
        <end position="238"/>
    </location>
</feature>
<dbReference type="Proteomes" id="UP001239462">
    <property type="component" value="Unassembled WGS sequence"/>
</dbReference>
<protein>
    <submittedName>
        <fullName evidence="8">Prolipoprotein diacylglyceryl transferase</fullName>
        <ecNumber evidence="8">2.4.99.-</ecNumber>
    </submittedName>
</protein>
<evidence type="ECO:0000313" key="9">
    <source>
        <dbReference type="Proteomes" id="UP001239462"/>
    </source>
</evidence>
<keyword evidence="4 7" id="KW-0812">Transmembrane</keyword>
<evidence type="ECO:0000256" key="6">
    <source>
        <dbReference type="ARBA" id="ARBA00023136"/>
    </source>
</evidence>
<dbReference type="EMBL" id="JASZZN010000025">
    <property type="protein sequence ID" value="MDM4018736.1"/>
    <property type="molecule type" value="Genomic_DNA"/>
</dbReference>
<evidence type="ECO:0000256" key="7">
    <source>
        <dbReference type="SAM" id="Phobius"/>
    </source>
</evidence>
<keyword evidence="8" id="KW-0328">Glycosyltransferase</keyword>
<comment type="caution">
    <text evidence="8">The sequence shown here is derived from an EMBL/GenBank/DDBJ whole genome shotgun (WGS) entry which is preliminary data.</text>
</comment>
<keyword evidence="6 7" id="KW-0472">Membrane</keyword>
<keyword evidence="2" id="KW-1003">Cell membrane</keyword>
<dbReference type="EC" id="2.4.99.-" evidence="8"/>
<evidence type="ECO:0000313" key="8">
    <source>
        <dbReference type="EMBL" id="MDM4018736.1"/>
    </source>
</evidence>
<evidence type="ECO:0000256" key="1">
    <source>
        <dbReference type="ARBA" id="ARBA00007150"/>
    </source>
</evidence>
<evidence type="ECO:0000256" key="3">
    <source>
        <dbReference type="ARBA" id="ARBA00022679"/>
    </source>
</evidence>
<evidence type="ECO:0000256" key="5">
    <source>
        <dbReference type="ARBA" id="ARBA00022989"/>
    </source>
</evidence>
<feature type="transmembrane region" description="Helical" evidence="7">
    <location>
        <begin position="119"/>
        <end position="140"/>
    </location>
</feature>
<keyword evidence="5 7" id="KW-1133">Transmembrane helix</keyword>
<keyword evidence="3 8" id="KW-0808">Transferase</keyword>
<dbReference type="Pfam" id="PF01790">
    <property type="entry name" value="LGT"/>
    <property type="match status" value="1"/>
</dbReference>
<organism evidence="8 9">
    <name type="scientific">Roseiconus lacunae</name>
    <dbReference type="NCBI Taxonomy" id="2605694"/>
    <lineage>
        <taxon>Bacteria</taxon>
        <taxon>Pseudomonadati</taxon>
        <taxon>Planctomycetota</taxon>
        <taxon>Planctomycetia</taxon>
        <taxon>Pirellulales</taxon>
        <taxon>Pirellulaceae</taxon>
        <taxon>Roseiconus</taxon>
    </lineage>
</organism>
<feature type="transmembrane region" description="Helical" evidence="7">
    <location>
        <begin position="88"/>
        <end position="107"/>
    </location>
</feature>
<dbReference type="InterPro" id="IPR001640">
    <property type="entry name" value="Lgt"/>
</dbReference>
<dbReference type="GO" id="GO:0016757">
    <property type="term" value="F:glycosyltransferase activity"/>
    <property type="evidence" value="ECO:0007669"/>
    <property type="project" value="UniProtKB-KW"/>
</dbReference>
<feature type="transmembrane region" description="Helical" evidence="7">
    <location>
        <begin position="191"/>
        <end position="208"/>
    </location>
</feature>
<name>A0ABT7PRK1_9BACT</name>
<comment type="similarity">
    <text evidence="1">Belongs to the Lgt family.</text>
</comment>
<keyword evidence="9" id="KW-1185">Reference proteome</keyword>
<evidence type="ECO:0000256" key="4">
    <source>
        <dbReference type="ARBA" id="ARBA00022692"/>
    </source>
</evidence>
<dbReference type="PANTHER" id="PTHR30589:SF0">
    <property type="entry name" value="PHOSPHATIDYLGLYCEROL--PROLIPOPROTEIN DIACYLGLYCERYL TRANSFERASE"/>
    <property type="match status" value="1"/>
</dbReference>
<dbReference type="PANTHER" id="PTHR30589">
    <property type="entry name" value="PROLIPOPROTEIN DIACYLGLYCERYL TRANSFERASE"/>
    <property type="match status" value="1"/>
</dbReference>
<feature type="transmembrane region" description="Helical" evidence="7">
    <location>
        <begin position="48"/>
        <end position="68"/>
    </location>
</feature>
<accession>A0ABT7PRK1</accession>
<gene>
    <name evidence="8" type="ORF">QTN89_25000</name>
</gene>
<sequence>MSLSAPGFENTNFGRLGYAGAMVFATLVAGWLYRRGQDTSELTREQRWGIAFGGVLGATFAAKIPFVLGSTTTGGWFGLWLSDGKTLLWGLTGGYIGVEVAKWSLYVRQRTGDRFTVPVAVAIGIGRIGCLFNGCCYGVPTDDSWGVRSGLADGGRVLRHPAPLYELAFHLGFAILATIGLRKGILRERWMLVYLISYCLFRFVSEFWREEPQLWMGLTFYQLSAVPIAIAFATVLVARSVGQRNGLSENEG</sequence>
<reference evidence="8 9" key="1">
    <citation type="submission" date="2023-06" db="EMBL/GenBank/DDBJ databases">
        <title>Roseiconus lacunae JC819 isolated from Gulf of Mannar region, Tamil Nadu.</title>
        <authorList>
            <person name="Pk S."/>
            <person name="Ch S."/>
            <person name="Ch V.R."/>
        </authorList>
    </citation>
    <scope>NUCLEOTIDE SEQUENCE [LARGE SCALE GENOMIC DNA]</scope>
    <source>
        <strain evidence="8 9">JC819</strain>
    </source>
</reference>
<feature type="transmembrane region" description="Helical" evidence="7">
    <location>
        <begin position="160"/>
        <end position="179"/>
    </location>
</feature>